<gene>
    <name evidence="2" type="ORF">CVM39_02090</name>
    <name evidence="3" type="ORF">SAMN06297129_1952</name>
</gene>
<keyword evidence="1" id="KW-0472">Membrane</keyword>
<evidence type="ECO:0000313" key="2">
    <source>
        <dbReference type="EMBL" id="PJE31913.1"/>
    </source>
</evidence>
<dbReference type="AlphaFoldDB" id="A0A285IS45"/>
<dbReference type="Pfam" id="PF09945">
    <property type="entry name" value="DUF2177"/>
    <property type="match status" value="1"/>
</dbReference>
<dbReference type="Proteomes" id="UP000231655">
    <property type="component" value="Unassembled WGS sequence"/>
</dbReference>
<proteinExistence type="predicted"/>
<organism evidence="3 4">
    <name type="scientific">Pseudooceanicola antarcticus</name>
    <dbReference type="NCBI Taxonomy" id="1247613"/>
    <lineage>
        <taxon>Bacteria</taxon>
        <taxon>Pseudomonadati</taxon>
        <taxon>Pseudomonadota</taxon>
        <taxon>Alphaproteobacteria</taxon>
        <taxon>Rhodobacterales</taxon>
        <taxon>Paracoccaceae</taxon>
        <taxon>Pseudooceanicola</taxon>
    </lineage>
</organism>
<feature type="transmembrane region" description="Helical" evidence="1">
    <location>
        <begin position="110"/>
        <end position="132"/>
    </location>
</feature>
<dbReference type="Proteomes" id="UP000231702">
    <property type="component" value="Unassembled WGS sequence"/>
</dbReference>
<accession>A0A285IS45</accession>
<evidence type="ECO:0000313" key="5">
    <source>
        <dbReference type="Proteomes" id="UP000231702"/>
    </source>
</evidence>
<reference evidence="2 5" key="2">
    <citation type="journal article" date="2018" name="Int. J. Syst. Evol. Microbiol.">
        <title>Pseudooceanicola lipolyticus sp. nov., a marine alphaproteobacterium, reclassification of Oceanicola flagellatus as Pseudooceanicola flagellatus comb. nov. and emended description of the genus Pseudooceanicola.</title>
        <authorList>
            <person name="Huang M.-M."/>
            <person name="Guo L.-L."/>
            <person name="Wu Y.-H."/>
            <person name="Lai Q.-L."/>
            <person name="Shao Z.-Z."/>
            <person name="Wang C.-S."/>
            <person name="Wu M."/>
            <person name="Xu X.-W."/>
        </authorList>
    </citation>
    <scope>NUCLEOTIDE SEQUENCE [LARGE SCALE GENOMIC DNA]</scope>
    <source>
        <strain evidence="2 5">Ar-45</strain>
    </source>
</reference>
<dbReference type="OrthoDB" id="166547at2"/>
<feature type="transmembrane region" description="Helical" evidence="1">
    <location>
        <begin position="6"/>
        <end position="26"/>
    </location>
</feature>
<feature type="transmembrane region" description="Helical" evidence="1">
    <location>
        <begin position="47"/>
        <end position="67"/>
    </location>
</feature>
<evidence type="ECO:0000256" key="1">
    <source>
        <dbReference type="SAM" id="Phobius"/>
    </source>
</evidence>
<name>A0A285IS45_9RHOB</name>
<sequence length="136" mass="15007">MQLIVLYLVTAAVFFSLDAAMLRIALRPLFARQHAFMRREKPLLLPAVLYYLVYVAAILWFVSWPALEADLPSKALANGAFLGAVSFGSHQVNNYSIMRDWSPLLVVVDVIWGALLTAVAAVVGVLACWIFLPVMG</sequence>
<keyword evidence="1" id="KW-1133">Transmembrane helix</keyword>
<protein>
    <submittedName>
        <fullName evidence="2">DUF2177 domain-containing protein</fullName>
    </submittedName>
    <submittedName>
        <fullName evidence="3">Uncharacterized membrane protein</fullName>
    </submittedName>
</protein>
<evidence type="ECO:0000313" key="4">
    <source>
        <dbReference type="Proteomes" id="UP000231655"/>
    </source>
</evidence>
<dbReference type="RefSeq" id="WP_097145689.1">
    <property type="nucleotide sequence ID" value="NZ_OBEA01000003.1"/>
</dbReference>
<dbReference type="EMBL" id="OBEA01000003">
    <property type="protein sequence ID" value="SNY50818.1"/>
    <property type="molecule type" value="Genomic_DNA"/>
</dbReference>
<dbReference type="InterPro" id="IPR018687">
    <property type="entry name" value="DUF2177_membr"/>
</dbReference>
<reference evidence="3 4" key="1">
    <citation type="submission" date="2017-09" db="EMBL/GenBank/DDBJ databases">
        <authorList>
            <person name="Ehlers B."/>
            <person name="Leendertz F.H."/>
        </authorList>
    </citation>
    <scope>NUCLEOTIDE SEQUENCE [LARGE SCALE GENOMIC DNA]</scope>
    <source>
        <strain evidence="3 4">CGMCC 1.12662</strain>
    </source>
</reference>
<dbReference type="EMBL" id="PGTD01000007">
    <property type="protein sequence ID" value="PJE31913.1"/>
    <property type="molecule type" value="Genomic_DNA"/>
</dbReference>
<evidence type="ECO:0000313" key="3">
    <source>
        <dbReference type="EMBL" id="SNY50818.1"/>
    </source>
</evidence>
<keyword evidence="1" id="KW-0812">Transmembrane</keyword>
<keyword evidence="5" id="KW-1185">Reference proteome</keyword>